<protein>
    <submittedName>
        <fullName evidence="3">Glycosyltransferase involved in cell wall biosynthesis</fullName>
    </submittedName>
</protein>
<dbReference type="RefSeq" id="WP_166669143.1">
    <property type="nucleotide sequence ID" value="NZ_SORF01000017.1"/>
</dbReference>
<dbReference type="GO" id="GO:0016757">
    <property type="term" value="F:glycosyltransferase activity"/>
    <property type="evidence" value="ECO:0007669"/>
    <property type="project" value="InterPro"/>
</dbReference>
<gene>
    <name evidence="3" type="ORF">C7445_11713</name>
</gene>
<dbReference type="AlphaFoldDB" id="A0A4V3HDS5"/>
<dbReference type="InterPro" id="IPR050194">
    <property type="entry name" value="Glycosyltransferase_grp1"/>
</dbReference>
<dbReference type="InterPro" id="IPR001296">
    <property type="entry name" value="Glyco_trans_1"/>
</dbReference>
<dbReference type="Proteomes" id="UP000294581">
    <property type="component" value="Unassembled WGS sequence"/>
</dbReference>
<dbReference type="Gene3D" id="3.40.50.2000">
    <property type="entry name" value="Glycogen Phosphorylase B"/>
    <property type="match status" value="2"/>
</dbReference>
<feature type="domain" description="Glycosyltransferase subfamily 4-like N-terminal" evidence="2">
    <location>
        <begin position="15"/>
        <end position="167"/>
    </location>
</feature>
<dbReference type="PANTHER" id="PTHR45947">
    <property type="entry name" value="SULFOQUINOVOSYL TRANSFERASE SQD2"/>
    <property type="match status" value="1"/>
</dbReference>
<dbReference type="PANTHER" id="PTHR45947:SF3">
    <property type="entry name" value="SULFOQUINOVOSYL TRANSFERASE SQD2"/>
    <property type="match status" value="1"/>
</dbReference>
<dbReference type="EMBL" id="SORF01000017">
    <property type="protein sequence ID" value="TDY42164.1"/>
    <property type="molecule type" value="Genomic_DNA"/>
</dbReference>
<evidence type="ECO:0000313" key="4">
    <source>
        <dbReference type="Proteomes" id="UP000294581"/>
    </source>
</evidence>
<proteinExistence type="predicted"/>
<reference evidence="3 4" key="1">
    <citation type="submission" date="2019-03" db="EMBL/GenBank/DDBJ databases">
        <title>Genomic Encyclopedia of Type Strains, Phase IV (KMG-IV): sequencing the most valuable type-strain genomes for metagenomic binning, comparative biology and taxonomic classification.</title>
        <authorList>
            <person name="Goeker M."/>
        </authorList>
    </citation>
    <scope>NUCLEOTIDE SEQUENCE [LARGE SCALE GENOMIC DNA]</scope>
    <source>
        <strain evidence="3 4">DSM 17974</strain>
    </source>
</reference>
<dbReference type="SUPFAM" id="SSF53756">
    <property type="entry name" value="UDP-Glycosyltransferase/glycogen phosphorylase"/>
    <property type="match status" value="1"/>
</dbReference>
<comment type="caution">
    <text evidence="3">The sequence shown here is derived from an EMBL/GenBank/DDBJ whole genome shotgun (WGS) entry which is preliminary data.</text>
</comment>
<dbReference type="InterPro" id="IPR028098">
    <property type="entry name" value="Glyco_trans_4-like_N"/>
</dbReference>
<dbReference type="Pfam" id="PF13439">
    <property type="entry name" value="Glyco_transf_4"/>
    <property type="match status" value="1"/>
</dbReference>
<keyword evidence="3" id="KW-0808">Transferase</keyword>
<keyword evidence="4" id="KW-1185">Reference proteome</keyword>
<organism evidence="3 4">
    <name type="scientific">Alicyclobacillus sacchari</name>
    <dbReference type="NCBI Taxonomy" id="392010"/>
    <lineage>
        <taxon>Bacteria</taxon>
        <taxon>Bacillati</taxon>
        <taxon>Bacillota</taxon>
        <taxon>Bacilli</taxon>
        <taxon>Bacillales</taxon>
        <taxon>Alicyclobacillaceae</taxon>
        <taxon>Alicyclobacillus</taxon>
    </lineage>
</organism>
<accession>A0A4V3HDS5</accession>
<evidence type="ECO:0000259" key="1">
    <source>
        <dbReference type="Pfam" id="PF00534"/>
    </source>
</evidence>
<name>A0A4V3HDS5_9BACL</name>
<evidence type="ECO:0000259" key="2">
    <source>
        <dbReference type="Pfam" id="PF13439"/>
    </source>
</evidence>
<dbReference type="Pfam" id="PF00534">
    <property type="entry name" value="Glycos_transf_1"/>
    <property type="match status" value="1"/>
</dbReference>
<evidence type="ECO:0000313" key="3">
    <source>
        <dbReference type="EMBL" id="TDY42164.1"/>
    </source>
</evidence>
<feature type="domain" description="Glycosyl transferase family 1" evidence="1">
    <location>
        <begin position="181"/>
        <end position="301"/>
    </location>
</feature>
<sequence>MRMRVLMVLDEWNLGGTETHVLSIAKMLLRLHVNVVVAASDGPLLARVRDLHIPNVRLPKPAWSTLTVPADSYRQETMSILRGVMTQEHVDLVHAHQLPSGLAALAVAQERGIPFVYTVHGTYEDPEQLAPILSGAAGIVVVSPPLEALLRSWGYEPIIIPNGVDLDEFHPLDASGLRSTFGLPDDAFIWLYTGRIAWEKAQIAKTFLLAAVGVRKIFRNVHALVVGSGARQVELERFAAKFNARKHQPWIHVLGGYDEMNKLYCLADAVVGTGRVALEAMAAGKPVIAAGSHGFVGLIEPARFELAWNMYFGDHEAVEPATRSALTRAMKQVTAMRGALPVVGNSGREWVAERFALEKTCEPLIALYERVGGNATRS</sequence>